<evidence type="ECO:0000313" key="1">
    <source>
        <dbReference type="EMBL" id="EKM23676.1"/>
    </source>
</evidence>
<dbReference type="EMBL" id="AJSR01002889">
    <property type="protein sequence ID" value="EKM23676.1"/>
    <property type="molecule type" value="Genomic_DNA"/>
</dbReference>
<proteinExistence type="predicted"/>
<feature type="non-terminal residue" evidence="1">
    <location>
        <position position="45"/>
    </location>
</feature>
<organism evidence="1 2">
    <name type="scientific">Vibrio harveyi</name>
    <name type="common">Beneckea harveyi</name>
    <dbReference type="NCBI Taxonomy" id="669"/>
    <lineage>
        <taxon>Bacteria</taxon>
        <taxon>Pseudomonadati</taxon>
        <taxon>Pseudomonadota</taxon>
        <taxon>Gammaproteobacteria</taxon>
        <taxon>Vibrionales</taxon>
        <taxon>Vibrionaceae</taxon>
        <taxon>Vibrio</taxon>
    </lineage>
</organism>
<dbReference type="AntiFam" id="ANF00280">
    <property type="entry name" value="Spurious ORF (shadow ORF of PyrG)"/>
</dbReference>
<protein>
    <submittedName>
        <fullName evidence="1">Uncharacterized protein</fullName>
    </submittedName>
</protein>
<sequence>MTKVKVSLCAIFRNEHFTVLSWAHCAWINVDVRVKLHHSHFKTTS</sequence>
<name>A0A454CMG4_VIBHA</name>
<dbReference type="Proteomes" id="UP000008367">
    <property type="component" value="Unassembled WGS sequence"/>
</dbReference>
<gene>
    <name evidence="1" type="ORF">VCHENC02_0431A</name>
</gene>
<accession>A0A454CMG4</accession>
<reference evidence="1 2" key="1">
    <citation type="submission" date="2012-10" db="EMBL/GenBank/DDBJ databases">
        <title>Genome sequence of Vibrio Cholerae HENC-02.</title>
        <authorList>
            <person name="Eppinger M."/>
            <person name="Hasan N.A."/>
            <person name="Sengamalay N."/>
            <person name="Hine E."/>
            <person name="Su Q."/>
            <person name="Daugherty S.C."/>
            <person name="Young S."/>
            <person name="Sadzewicz L."/>
            <person name="Tallon L."/>
            <person name="Cebula T.A."/>
            <person name="Ravel J."/>
            <person name="Colwell R.R."/>
        </authorList>
    </citation>
    <scope>NUCLEOTIDE SEQUENCE [LARGE SCALE GENOMIC DNA]</scope>
    <source>
        <strain evidence="1 2">HENC-02</strain>
    </source>
</reference>
<evidence type="ECO:0000313" key="2">
    <source>
        <dbReference type="Proteomes" id="UP000008367"/>
    </source>
</evidence>
<dbReference type="AlphaFoldDB" id="A0A454CMG4"/>
<comment type="caution">
    <text evidence="1">The sequence shown here is derived from an EMBL/GenBank/DDBJ whole genome shotgun (WGS) entry which is preliminary data.</text>
</comment>